<dbReference type="EMBL" id="METP01000050">
    <property type="protein sequence ID" value="OGC04479.1"/>
    <property type="molecule type" value="Genomic_DNA"/>
</dbReference>
<dbReference type="GO" id="GO:0016985">
    <property type="term" value="F:mannan endo-1,4-beta-mannosidase activity"/>
    <property type="evidence" value="ECO:0007669"/>
    <property type="project" value="InterPro"/>
</dbReference>
<comment type="similarity">
    <text evidence="1 4">Belongs to the glycosyl hydrolase 26 family.</text>
</comment>
<dbReference type="PROSITE" id="PS51257">
    <property type="entry name" value="PROKAR_LIPOPROTEIN"/>
    <property type="match status" value="1"/>
</dbReference>
<keyword evidence="2 4" id="KW-0378">Hydrolase</keyword>
<dbReference type="InterPro" id="IPR000805">
    <property type="entry name" value="Glyco_hydro_26"/>
</dbReference>
<dbReference type="AlphaFoldDB" id="A0A1F4R8I2"/>
<accession>A0A1F4R8I2</accession>
<dbReference type="InterPro" id="IPR022790">
    <property type="entry name" value="GH26_dom"/>
</dbReference>
<dbReference type="InterPro" id="IPR017853">
    <property type="entry name" value="GH"/>
</dbReference>
<name>A0A1F4R8I2_UNCSA</name>
<dbReference type="Pfam" id="PF02156">
    <property type="entry name" value="Glyco_hydro_26"/>
    <property type="match status" value="1"/>
</dbReference>
<keyword evidence="3 4" id="KW-0326">Glycosidase</keyword>
<dbReference type="PANTHER" id="PTHR40079:SF4">
    <property type="entry name" value="GH26 DOMAIN-CONTAINING PROTEIN-RELATED"/>
    <property type="match status" value="1"/>
</dbReference>
<gene>
    <name evidence="6" type="ORF">A3H38_02125</name>
</gene>
<dbReference type="PROSITE" id="PS51764">
    <property type="entry name" value="GH26"/>
    <property type="match status" value="1"/>
</dbReference>
<proteinExistence type="inferred from homology"/>
<feature type="active site" description="Proton donor" evidence="4">
    <location>
        <position position="134"/>
    </location>
</feature>
<protein>
    <recommendedName>
        <fullName evidence="5">GH26 domain-containing protein</fullName>
    </recommendedName>
</protein>
<evidence type="ECO:0000256" key="1">
    <source>
        <dbReference type="ARBA" id="ARBA00007754"/>
    </source>
</evidence>
<evidence type="ECO:0000256" key="2">
    <source>
        <dbReference type="ARBA" id="ARBA00022801"/>
    </source>
</evidence>
<organism evidence="6 7">
    <name type="scientific">candidate division WOR-1 bacterium RIFCSPLOWO2_02_FULL_46_20</name>
    <dbReference type="NCBI Taxonomy" id="1802567"/>
    <lineage>
        <taxon>Bacteria</taxon>
        <taxon>Bacillati</taxon>
        <taxon>Saganbacteria</taxon>
    </lineage>
</organism>
<comment type="caution">
    <text evidence="6">The sequence shown here is derived from an EMBL/GenBank/DDBJ whole genome shotgun (WGS) entry which is preliminary data.</text>
</comment>
<sequence length="311" mass="34961">MRLVLFLLLVLLLSGCGASSVIQKIDYMSGDFTGCAVGAYVNGVANLPGFQTLIGKNLAVVLSYVHWQDPFPSAEADIVAANDSIPLITWEPWITNEAGNLNAISTGYYESYVREFIQAAKDWGKPLFLRFAHEMNGNWYPWDGLHNGQDPGKYKQAWIYIYSVREELAADNVYLVWSPNNANMPEADWNVLSAYYPGDQYVDWIGMDGYNWGYADWGSFESVFGDVYQTLAALTDKPLMIGEFASAEQGGSKAGWITDALAKIKAEYPRVKIFCWFNIDKERDWRVTSSATAETSFNQALQDGYFLDKIR</sequence>
<dbReference type="PANTHER" id="PTHR40079">
    <property type="entry name" value="MANNAN ENDO-1,4-BETA-MANNOSIDASE E-RELATED"/>
    <property type="match status" value="1"/>
</dbReference>
<evidence type="ECO:0000313" key="7">
    <source>
        <dbReference type="Proteomes" id="UP000176938"/>
    </source>
</evidence>
<dbReference type="GO" id="GO:0006080">
    <property type="term" value="P:substituted mannan metabolic process"/>
    <property type="evidence" value="ECO:0007669"/>
    <property type="project" value="InterPro"/>
</dbReference>
<dbReference type="SUPFAM" id="SSF51445">
    <property type="entry name" value="(Trans)glycosidases"/>
    <property type="match status" value="1"/>
</dbReference>
<feature type="domain" description="GH26" evidence="5">
    <location>
        <begin position="1"/>
        <end position="310"/>
    </location>
</feature>
<evidence type="ECO:0000256" key="3">
    <source>
        <dbReference type="ARBA" id="ARBA00023295"/>
    </source>
</evidence>
<dbReference type="Gene3D" id="3.20.20.80">
    <property type="entry name" value="Glycosidases"/>
    <property type="match status" value="1"/>
</dbReference>
<evidence type="ECO:0000313" key="6">
    <source>
        <dbReference type="EMBL" id="OGC04479.1"/>
    </source>
</evidence>
<evidence type="ECO:0000259" key="5">
    <source>
        <dbReference type="PROSITE" id="PS51764"/>
    </source>
</evidence>
<dbReference type="Proteomes" id="UP000176938">
    <property type="component" value="Unassembled WGS sequence"/>
</dbReference>
<evidence type="ECO:0000256" key="4">
    <source>
        <dbReference type="PROSITE-ProRule" id="PRU01100"/>
    </source>
</evidence>
<reference evidence="6 7" key="1">
    <citation type="journal article" date="2016" name="Nat. Commun.">
        <title>Thousands of microbial genomes shed light on interconnected biogeochemical processes in an aquifer system.</title>
        <authorList>
            <person name="Anantharaman K."/>
            <person name="Brown C.T."/>
            <person name="Hug L.A."/>
            <person name="Sharon I."/>
            <person name="Castelle C.J."/>
            <person name="Probst A.J."/>
            <person name="Thomas B.C."/>
            <person name="Singh A."/>
            <person name="Wilkins M.J."/>
            <person name="Karaoz U."/>
            <person name="Brodie E.L."/>
            <person name="Williams K.H."/>
            <person name="Hubbard S.S."/>
            <person name="Banfield J.F."/>
        </authorList>
    </citation>
    <scope>NUCLEOTIDE SEQUENCE [LARGE SCALE GENOMIC DNA]</scope>
</reference>
<feature type="active site" description="Nucleophile" evidence="4">
    <location>
        <position position="243"/>
    </location>
</feature>